<dbReference type="GO" id="GO:0044781">
    <property type="term" value="P:bacterial-type flagellum organization"/>
    <property type="evidence" value="ECO:0007669"/>
    <property type="project" value="InterPro"/>
</dbReference>
<dbReference type="EMBL" id="PJNW01000002">
    <property type="protein sequence ID" value="PKR90167.1"/>
    <property type="molecule type" value="Genomic_DNA"/>
</dbReference>
<keyword evidence="1" id="KW-0969">Cilium</keyword>
<dbReference type="OrthoDB" id="8563081at2"/>
<accession>A0A1I4R668</accession>
<dbReference type="RefSeq" id="WP_101287264.1">
    <property type="nucleotide sequence ID" value="NZ_FOUQ01000001.1"/>
</dbReference>
<organism evidence="1 2">
    <name type="scientific">Pleomorphomonas diazotrophica</name>
    <dbReference type="NCBI Taxonomy" id="1166257"/>
    <lineage>
        <taxon>Bacteria</taxon>
        <taxon>Pseudomonadati</taxon>
        <taxon>Pseudomonadota</taxon>
        <taxon>Alphaproteobacteria</taxon>
        <taxon>Hyphomicrobiales</taxon>
        <taxon>Pleomorphomonadaceae</taxon>
        <taxon>Pleomorphomonas</taxon>
    </lineage>
</organism>
<dbReference type="InterPro" id="IPR010845">
    <property type="entry name" value="FlaF"/>
</dbReference>
<sequence length="124" mass="13602">MNGYGASAYQRVQTTLGPRDLEAHLLLKAAAQLQSFKDNWSYDESAVAEALMLNRKLWTILGTSATDETNPLPAAIKENIGNLTVFVLKRTLEIMDDPSPEKLSALISINRSLAQGLRGQADEE</sequence>
<reference evidence="1 2" key="1">
    <citation type="submission" date="2017-12" db="EMBL/GenBank/DDBJ databases">
        <title>Anaerobic carbon monoxide metabolism by Pleomorphomonas carboxyditropha sp. nov., a new mesophilic hydrogenogenic carboxidotroph.</title>
        <authorList>
            <person name="Esquivel-Elizondo S."/>
            <person name="Krajmalnik-Brown R."/>
        </authorList>
    </citation>
    <scope>NUCLEOTIDE SEQUENCE [LARGE SCALE GENOMIC DNA]</scope>
    <source>
        <strain evidence="1 2">R5-392</strain>
    </source>
</reference>
<proteinExistence type="predicted"/>
<dbReference type="AlphaFoldDB" id="A0A1I4R668"/>
<dbReference type="NCBIfam" id="NF009435">
    <property type="entry name" value="PRK12794.1"/>
    <property type="match status" value="1"/>
</dbReference>
<evidence type="ECO:0000313" key="2">
    <source>
        <dbReference type="Proteomes" id="UP000233491"/>
    </source>
</evidence>
<evidence type="ECO:0000313" key="1">
    <source>
        <dbReference type="EMBL" id="PKR90167.1"/>
    </source>
</evidence>
<keyword evidence="1" id="KW-0966">Cell projection</keyword>
<gene>
    <name evidence="1" type="ORF">CXZ10_01900</name>
</gene>
<comment type="caution">
    <text evidence="1">The sequence shown here is derived from an EMBL/GenBank/DDBJ whole genome shotgun (WGS) entry which is preliminary data.</text>
</comment>
<dbReference type="Pfam" id="PF07309">
    <property type="entry name" value="FlaF"/>
    <property type="match status" value="1"/>
</dbReference>
<keyword evidence="2" id="KW-1185">Reference proteome</keyword>
<protein>
    <submittedName>
        <fullName evidence="1">Flagellar protein FlaF</fullName>
    </submittedName>
</protein>
<dbReference type="Proteomes" id="UP000233491">
    <property type="component" value="Unassembled WGS sequence"/>
</dbReference>
<keyword evidence="1" id="KW-0282">Flagellum</keyword>
<name>A0A1I4R668_9HYPH</name>